<gene>
    <name evidence="1" type="ORF">SOW75_23580</name>
</gene>
<dbReference type="RefSeq" id="WP_322492070.1">
    <property type="nucleotide sequence ID" value="NZ_JAXUBM010000035.1"/>
</dbReference>
<evidence type="ECO:0000313" key="1">
    <source>
        <dbReference type="EMBL" id="MDZ5741167.1"/>
    </source>
</evidence>
<dbReference type="EMBL" id="JAXUBM010000035">
    <property type="protein sequence ID" value="MDZ5741167.1"/>
    <property type="molecule type" value="Genomic_DNA"/>
</dbReference>
<sequence length="88" mass="9988">MDSGKKLTITGVEAEKLRESIAALEDEIEKSEPIQRMRRVNEAMQVWLSGVKQELRKRGYDDLKDVDSDDIRFEILNAAGPMPDIANI</sequence>
<proteinExistence type="predicted"/>
<comment type="caution">
    <text evidence="1">The sequence shown here is derived from an EMBL/GenBank/DDBJ whole genome shotgun (WGS) entry which is preliminary data.</text>
</comment>
<evidence type="ECO:0000313" key="2">
    <source>
        <dbReference type="Proteomes" id="UP001292116"/>
    </source>
</evidence>
<organism evidence="1 2">
    <name type="scientific">Pseudomonas asiatica</name>
    <dbReference type="NCBI Taxonomy" id="2219225"/>
    <lineage>
        <taxon>Bacteria</taxon>
        <taxon>Pseudomonadati</taxon>
        <taxon>Pseudomonadota</taxon>
        <taxon>Gammaproteobacteria</taxon>
        <taxon>Pseudomonadales</taxon>
        <taxon>Pseudomonadaceae</taxon>
        <taxon>Pseudomonas</taxon>
    </lineage>
</organism>
<dbReference type="Proteomes" id="UP001292116">
    <property type="component" value="Unassembled WGS sequence"/>
</dbReference>
<keyword evidence="2" id="KW-1185">Reference proteome</keyword>
<reference evidence="1 2" key="1">
    <citation type="submission" date="2023-11" db="EMBL/GenBank/DDBJ databases">
        <title>Draft genomes analysis of Pseudomonas asiatica isolated from milk, feces and farm soil of cows suffering from clinical mastitis.</title>
        <authorList>
            <person name="Rahman T."/>
            <person name="Das Z.C."/>
            <person name="Hoque M.N."/>
        </authorList>
    </citation>
    <scope>NUCLEOTIDE SEQUENCE [LARGE SCALE GENOMIC DNA]</scope>
    <source>
        <strain evidence="1 2">2F2</strain>
    </source>
</reference>
<accession>A0ABU5L4R8</accession>
<name>A0ABU5L4R8_9PSED</name>
<protein>
    <submittedName>
        <fullName evidence="1">Uncharacterized protein</fullName>
    </submittedName>
</protein>